<sequence length="330" mass="37438">MVRFAVIGTNWITERFIEAATSIEGFSLSAVYSRTEDRAKQFARKFNVEHVYTDLHEMASSKEFDAVYVASPNSLHASQAMLMMENGKHVLCEKPLASNTLEVEAMIQCAKKHSVVLMEALKTTLLPNFLTIKEHLHKIGTVRRYVASYCQYSSRYDRYKQGEILNAFKPEFSNGSLMDIGVYAVYPLVVLFGEPKSIHGQCYMLDSGVDGQGSLMLQYEEMDALITYSKITNSYIPSEIQGEKGSIIIDKINIPENVTIKYNDGSEENITVPQDQQSMYYEAKEFIELIERNAFESTVNSHRHSIITASILEKARRQMGVIYPADKKDE</sequence>
<dbReference type="Proteomes" id="UP000030832">
    <property type="component" value="Unassembled WGS sequence"/>
</dbReference>
<dbReference type="PANTHER" id="PTHR43054:SF1">
    <property type="entry name" value="SCYLLO-INOSITOL 2-DEHYDROGENASE (NADP(+)) IOLU"/>
    <property type="match status" value="1"/>
</dbReference>
<evidence type="ECO:0000259" key="2">
    <source>
        <dbReference type="Pfam" id="PF22725"/>
    </source>
</evidence>
<evidence type="ECO:0000313" key="4">
    <source>
        <dbReference type="Proteomes" id="UP000030832"/>
    </source>
</evidence>
<dbReference type="Pfam" id="PF22725">
    <property type="entry name" value="GFO_IDH_MocA_C3"/>
    <property type="match status" value="1"/>
</dbReference>
<dbReference type="Gene3D" id="3.40.50.720">
    <property type="entry name" value="NAD(P)-binding Rossmann-like Domain"/>
    <property type="match status" value="1"/>
</dbReference>
<keyword evidence="4" id="KW-1185">Reference proteome</keyword>
<evidence type="ECO:0000313" key="3">
    <source>
        <dbReference type="EMBL" id="KHF39209.1"/>
    </source>
</evidence>
<dbReference type="GO" id="GO:0000166">
    <property type="term" value="F:nucleotide binding"/>
    <property type="evidence" value="ECO:0007669"/>
    <property type="project" value="InterPro"/>
</dbReference>
<gene>
    <name evidence="3" type="ORF">LQ50_16830</name>
</gene>
<evidence type="ECO:0000259" key="1">
    <source>
        <dbReference type="Pfam" id="PF01408"/>
    </source>
</evidence>
<dbReference type="EMBL" id="JRJU01000022">
    <property type="protein sequence ID" value="KHF39209.1"/>
    <property type="molecule type" value="Genomic_DNA"/>
</dbReference>
<dbReference type="eggNOG" id="COG0673">
    <property type="taxonomic scope" value="Bacteria"/>
</dbReference>
<dbReference type="InterPro" id="IPR055170">
    <property type="entry name" value="GFO_IDH_MocA-like_dom"/>
</dbReference>
<dbReference type="SUPFAM" id="SSF55347">
    <property type="entry name" value="Glyceraldehyde-3-phosphate dehydrogenase-like, C-terminal domain"/>
    <property type="match status" value="1"/>
</dbReference>
<dbReference type="InterPro" id="IPR000683">
    <property type="entry name" value="Gfo/Idh/MocA-like_OxRdtase_N"/>
</dbReference>
<dbReference type="InterPro" id="IPR036291">
    <property type="entry name" value="NAD(P)-bd_dom_sf"/>
</dbReference>
<dbReference type="SUPFAM" id="SSF51735">
    <property type="entry name" value="NAD(P)-binding Rossmann-fold domains"/>
    <property type="match status" value="1"/>
</dbReference>
<accession>A0A0B0IGL2</accession>
<name>A0A0B0IGL2_9BACI</name>
<comment type="caution">
    <text evidence="3">The sequence shown here is derived from an EMBL/GenBank/DDBJ whole genome shotgun (WGS) entry which is preliminary data.</text>
</comment>
<reference evidence="3 4" key="1">
    <citation type="submission" date="2014-09" db="EMBL/GenBank/DDBJ databases">
        <title>Genome sequencing and annotation of Bacillus Okhensis strain Kh10-101T.</title>
        <authorList>
            <person name="Prakash J.S."/>
        </authorList>
    </citation>
    <scope>NUCLEOTIDE SEQUENCE [LARGE SCALE GENOMIC DNA]</scope>
    <source>
        <strain evidence="4">Kh10-101T</strain>
    </source>
</reference>
<dbReference type="Gene3D" id="3.30.360.10">
    <property type="entry name" value="Dihydrodipicolinate Reductase, domain 2"/>
    <property type="match status" value="1"/>
</dbReference>
<dbReference type="PANTHER" id="PTHR43054">
    <property type="match status" value="1"/>
</dbReference>
<dbReference type="STRING" id="333138.LQ50_16830"/>
<feature type="domain" description="Gfo/Idh/MocA-like oxidoreductase N-terminal" evidence="1">
    <location>
        <begin position="2"/>
        <end position="119"/>
    </location>
</feature>
<protein>
    <submittedName>
        <fullName evidence="3">Oxidoreductase</fullName>
    </submittedName>
</protein>
<dbReference type="AlphaFoldDB" id="A0A0B0IGL2"/>
<proteinExistence type="predicted"/>
<dbReference type="Pfam" id="PF01408">
    <property type="entry name" value="GFO_IDH_MocA"/>
    <property type="match status" value="1"/>
</dbReference>
<feature type="domain" description="GFO/IDH/MocA-like oxidoreductase" evidence="2">
    <location>
        <begin position="138"/>
        <end position="247"/>
    </location>
</feature>
<dbReference type="OrthoDB" id="9815825at2"/>
<dbReference type="RefSeq" id="WP_034631129.1">
    <property type="nucleotide sequence ID" value="NZ_JRJU01000022.1"/>
</dbReference>
<organism evidence="3 4">
    <name type="scientific">Halalkalibacter okhensis</name>
    <dbReference type="NCBI Taxonomy" id="333138"/>
    <lineage>
        <taxon>Bacteria</taxon>
        <taxon>Bacillati</taxon>
        <taxon>Bacillota</taxon>
        <taxon>Bacilli</taxon>
        <taxon>Bacillales</taxon>
        <taxon>Bacillaceae</taxon>
        <taxon>Halalkalibacter</taxon>
    </lineage>
</organism>